<dbReference type="EMBL" id="FQZT01000011">
    <property type="protein sequence ID" value="SHJ63478.1"/>
    <property type="molecule type" value="Genomic_DNA"/>
</dbReference>
<evidence type="ECO:0000313" key="1">
    <source>
        <dbReference type="EMBL" id="SHJ63478.1"/>
    </source>
</evidence>
<organism evidence="1 2">
    <name type="scientific">Malonomonas rubra DSM 5091</name>
    <dbReference type="NCBI Taxonomy" id="1122189"/>
    <lineage>
        <taxon>Bacteria</taxon>
        <taxon>Pseudomonadati</taxon>
        <taxon>Thermodesulfobacteriota</taxon>
        <taxon>Desulfuromonadia</taxon>
        <taxon>Desulfuromonadales</taxon>
        <taxon>Geopsychrobacteraceae</taxon>
        <taxon>Malonomonas</taxon>
    </lineage>
</organism>
<dbReference type="Proteomes" id="UP000184171">
    <property type="component" value="Unassembled WGS sequence"/>
</dbReference>
<reference evidence="1 2" key="1">
    <citation type="submission" date="2016-11" db="EMBL/GenBank/DDBJ databases">
        <authorList>
            <person name="Jaros S."/>
            <person name="Januszkiewicz K."/>
            <person name="Wedrychowicz H."/>
        </authorList>
    </citation>
    <scope>NUCLEOTIDE SEQUENCE [LARGE SCALE GENOMIC DNA]</scope>
    <source>
        <strain evidence="1 2">DSM 5091</strain>
    </source>
</reference>
<dbReference type="STRING" id="1122189.SAMN02745165_02828"/>
<proteinExistence type="predicted"/>
<keyword evidence="2" id="KW-1185">Reference proteome</keyword>
<name>A0A1M6KWZ3_MALRU</name>
<protein>
    <submittedName>
        <fullName evidence="1">Uncharacterized protein</fullName>
    </submittedName>
</protein>
<sequence length="68" mass="7831">MGIYIHNVKDPQSGTDFKGSNPFDNWYVERDGQKVYFSSLYKTYDWVSGDGYNNLSKWIEAAAKDVGR</sequence>
<accession>A0A1M6KWZ3</accession>
<evidence type="ECO:0000313" key="2">
    <source>
        <dbReference type="Proteomes" id="UP000184171"/>
    </source>
</evidence>
<gene>
    <name evidence="1" type="ORF">SAMN02745165_02828</name>
</gene>
<dbReference type="AlphaFoldDB" id="A0A1M6KWZ3"/>